<dbReference type="EMBL" id="JASPKY010000501">
    <property type="protein sequence ID" value="KAK9694815.1"/>
    <property type="molecule type" value="Genomic_DNA"/>
</dbReference>
<comment type="similarity">
    <text evidence="1">Belongs to the SEC10 family.</text>
</comment>
<proteinExistence type="inferred from homology"/>
<organism evidence="10 11">
    <name type="scientific">Popillia japonica</name>
    <name type="common">Japanese beetle</name>
    <dbReference type="NCBI Taxonomy" id="7064"/>
    <lineage>
        <taxon>Eukaryota</taxon>
        <taxon>Metazoa</taxon>
        <taxon>Ecdysozoa</taxon>
        <taxon>Arthropoda</taxon>
        <taxon>Hexapoda</taxon>
        <taxon>Insecta</taxon>
        <taxon>Pterygota</taxon>
        <taxon>Neoptera</taxon>
        <taxon>Endopterygota</taxon>
        <taxon>Coleoptera</taxon>
        <taxon>Polyphaga</taxon>
        <taxon>Scarabaeiformia</taxon>
        <taxon>Scarabaeidae</taxon>
        <taxon>Rutelinae</taxon>
        <taxon>Popillia</taxon>
    </lineage>
</organism>
<evidence type="ECO:0000256" key="2">
    <source>
        <dbReference type="ARBA" id="ARBA00017524"/>
    </source>
</evidence>
<dbReference type="Pfam" id="PF07393">
    <property type="entry name" value="Sec10_HB"/>
    <property type="match status" value="1"/>
</dbReference>
<evidence type="ECO:0000259" key="9">
    <source>
        <dbReference type="Pfam" id="PF20667"/>
    </source>
</evidence>
<keyword evidence="5 7" id="KW-0175">Coiled coil</keyword>
<reference evidence="10 11" key="1">
    <citation type="journal article" date="2024" name="BMC Genomics">
        <title>De novo assembly and annotation of Popillia japonica's genome with initial clues to its potential as an invasive pest.</title>
        <authorList>
            <person name="Cucini C."/>
            <person name="Boschi S."/>
            <person name="Funari R."/>
            <person name="Cardaioli E."/>
            <person name="Iannotti N."/>
            <person name="Marturano G."/>
            <person name="Paoli F."/>
            <person name="Bruttini M."/>
            <person name="Carapelli A."/>
            <person name="Frati F."/>
            <person name="Nardi F."/>
        </authorList>
    </citation>
    <scope>NUCLEOTIDE SEQUENCE [LARGE SCALE GENOMIC DNA]</scope>
    <source>
        <strain evidence="10">DMR45628</strain>
    </source>
</reference>
<evidence type="ECO:0000313" key="11">
    <source>
        <dbReference type="Proteomes" id="UP001458880"/>
    </source>
</evidence>
<evidence type="ECO:0000256" key="3">
    <source>
        <dbReference type="ARBA" id="ARBA00022448"/>
    </source>
</evidence>
<dbReference type="Pfam" id="PF20667">
    <property type="entry name" value="Sec10_N"/>
    <property type="match status" value="1"/>
</dbReference>
<dbReference type="InterPro" id="IPR048627">
    <property type="entry name" value="Sec10_HB"/>
</dbReference>
<dbReference type="InterPro" id="IPR009976">
    <property type="entry name" value="Sec10-like"/>
</dbReference>
<feature type="coiled-coil region" evidence="7">
    <location>
        <begin position="52"/>
        <end position="79"/>
    </location>
</feature>
<accession>A0AAW1IWX3</accession>
<keyword evidence="11" id="KW-1185">Reference proteome</keyword>
<protein>
    <recommendedName>
        <fullName evidence="2">Exocyst complex component 5</fullName>
    </recommendedName>
    <alternativeName>
        <fullName evidence="6">Exocyst complex component Sec10</fullName>
    </alternativeName>
</protein>
<dbReference type="GO" id="GO:0006893">
    <property type="term" value="P:Golgi to plasma membrane transport"/>
    <property type="evidence" value="ECO:0007669"/>
    <property type="project" value="TreeGrafter"/>
</dbReference>
<dbReference type="GO" id="GO:0000145">
    <property type="term" value="C:exocyst"/>
    <property type="evidence" value="ECO:0007669"/>
    <property type="project" value="TreeGrafter"/>
</dbReference>
<evidence type="ECO:0000256" key="5">
    <source>
        <dbReference type="ARBA" id="ARBA00023054"/>
    </source>
</evidence>
<name>A0AAW1IWX3_POPJA</name>
<dbReference type="PANTHER" id="PTHR12100">
    <property type="entry name" value="SEC10"/>
    <property type="match status" value="1"/>
</dbReference>
<evidence type="ECO:0000256" key="4">
    <source>
        <dbReference type="ARBA" id="ARBA00022483"/>
    </source>
</evidence>
<feature type="domain" description="Exocyst complex component Sec10 N-terminal" evidence="9">
    <location>
        <begin position="44"/>
        <end position="151"/>
    </location>
</feature>
<dbReference type="InterPro" id="IPR048625">
    <property type="entry name" value="Sec10_N"/>
</dbReference>
<evidence type="ECO:0000256" key="6">
    <source>
        <dbReference type="ARBA" id="ARBA00031471"/>
    </source>
</evidence>
<dbReference type="Gene3D" id="3.60.10.10">
    <property type="entry name" value="Endonuclease/exonuclease/phosphatase"/>
    <property type="match status" value="1"/>
</dbReference>
<dbReference type="PANTHER" id="PTHR12100:SF0">
    <property type="entry name" value="EXOCYST COMPLEX COMPONENT 5"/>
    <property type="match status" value="1"/>
</dbReference>
<dbReference type="SUPFAM" id="SSF74788">
    <property type="entry name" value="Cullin repeat-like"/>
    <property type="match status" value="1"/>
</dbReference>
<keyword evidence="3" id="KW-0813">Transport</keyword>
<feature type="domain" description="Exocyst complex component Sec10-like alpha-helical bundle" evidence="8">
    <location>
        <begin position="164"/>
        <end position="707"/>
    </location>
</feature>
<sequence>MMQQYLKELEQEPFDAEEFVERLAWRTIAETKEGGKEEFNPILIHDSFVQAIKDLTLLQERQQKKCERLEARVQDDEAIFRKEVHSLQDSNKVAIDTFQDLDSKINIVAAKVLHLGDQLDSINGPRSRVVEAQRLMTHLNEFLTPRTFSSSSISLFSDSSKIDEAADIIYKLQVIAQDLPSPRFDNVINRIKSQYEEVERALIEEFCNAQRKNDLKRMKQIANLLSQFKSYSQCVDAYIEQSQAGCLLNKDVFGHLLNLCKHNYQVIREVFNHPEQVMTKFVLNMYQLQLGKYIEEKLSPKLDTYNYLKILYDLYSKTIHLSNELATLSMGSDKNLLNKLTINVFSKYIDSYIRLEIQCLDSRAFDILQKYYESKNHQKRQIHSGGFQELRRDIQAVIGTRTNLNIAQIEDYGGETFLSEELAIGILQDTKLAFQRCQLLSKHEEKAENASQILDKLLKYLLIEHVDYAIELGLQSIPVVEGPKTPPTFYFFTVIHQSNNIIHLLEKQYIDMVVPLVKNTDKYNECIRMKRSIMEDTERKVNIGFERCLNAIVNWVRLYLQAEQKKTDFRPDTDDIDTVASPACKAVTQYINSTIVQIKDSLDGNNVNAVLQELGIKLHKVIYEHLLQFQYSTIGAMVAICDLNEYRSCTKNLGPLVINLFEKLHALCNLLLVKPENLEQVREDSLVELEASVVNNFIQLRSDFKKILNETLNEMSNRHPNDKWSIGGDFNERVGNLNRYAPETLPVNMNYQRISRDSTINNRERKLIDMVEKQEIILLNSRMTGDLPDEYTPMEKLSRHDLFRVKLKKVFEMEMVQQLQLYTIII</sequence>
<dbReference type="AlphaFoldDB" id="A0AAW1IWX3"/>
<keyword evidence="4" id="KW-0268">Exocytosis</keyword>
<gene>
    <name evidence="10" type="ORF">QE152_g33271</name>
</gene>
<evidence type="ECO:0000256" key="7">
    <source>
        <dbReference type="SAM" id="Coils"/>
    </source>
</evidence>
<evidence type="ECO:0000256" key="1">
    <source>
        <dbReference type="ARBA" id="ARBA00006572"/>
    </source>
</evidence>
<evidence type="ECO:0000313" key="10">
    <source>
        <dbReference type="EMBL" id="KAK9694815.1"/>
    </source>
</evidence>
<dbReference type="InterPro" id="IPR036691">
    <property type="entry name" value="Endo/exonu/phosph_ase_sf"/>
</dbReference>
<dbReference type="InterPro" id="IPR016159">
    <property type="entry name" value="Cullin_repeat-like_dom_sf"/>
</dbReference>
<dbReference type="Proteomes" id="UP001458880">
    <property type="component" value="Unassembled WGS sequence"/>
</dbReference>
<evidence type="ECO:0000259" key="8">
    <source>
        <dbReference type="Pfam" id="PF07393"/>
    </source>
</evidence>
<comment type="caution">
    <text evidence="10">The sequence shown here is derived from an EMBL/GenBank/DDBJ whole genome shotgun (WGS) entry which is preliminary data.</text>
</comment>
<dbReference type="GO" id="GO:0006887">
    <property type="term" value="P:exocytosis"/>
    <property type="evidence" value="ECO:0007669"/>
    <property type="project" value="UniProtKB-KW"/>
</dbReference>